<comment type="similarity">
    <text evidence="1">Belongs to the bactofilin family.</text>
</comment>
<dbReference type="PANTHER" id="PTHR35024">
    <property type="entry name" value="HYPOTHETICAL CYTOSOLIC PROTEIN"/>
    <property type="match status" value="1"/>
</dbReference>
<proteinExistence type="inferred from homology"/>
<dbReference type="Pfam" id="PF04519">
    <property type="entry name" value="Bactofilin"/>
    <property type="match status" value="1"/>
</dbReference>
<reference evidence="2 3" key="1">
    <citation type="submission" date="2016-06" db="EMBL/GenBank/DDBJ databases">
        <title>Draft genome sequence of Flavobacterium succinicans strain DD5b.</title>
        <authorList>
            <person name="Poehlein A."/>
            <person name="Daniel R."/>
            <person name="Simeonova D.D."/>
        </authorList>
    </citation>
    <scope>NUCLEOTIDE SEQUENCE [LARGE SCALE GENOMIC DNA]</scope>
    <source>
        <strain evidence="2 3">DD5b</strain>
    </source>
</reference>
<dbReference type="PANTHER" id="PTHR35024:SF4">
    <property type="entry name" value="POLYMER-FORMING CYTOSKELETAL PROTEIN"/>
    <property type="match status" value="1"/>
</dbReference>
<keyword evidence="3" id="KW-1185">Reference proteome</keyword>
<evidence type="ECO:0000313" key="3">
    <source>
        <dbReference type="Proteomes" id="UP000093807"/>
    </source>
</evidence>
<dbReference type="OrthoDB" id="5432602at2"/>
<dbReference type="AlphaFoldDB" id="A0A199XPI2"/>
<gene>
    <name evidence="2" type="ORF">FLB_21090</name>
</gene>
<evidence type="ECO:0000313" key="2">
    <source>
        <dbReference type="EMBL" id="OAZ03322.1"/>
    </source>
</evidence>
<evidence type="ECO:0000256" key="1">
    <source>
        <dbReference type="ARBA" id="ARBA00044755"/>
    </source>
</evidence>
<accession>A0A199XPI2</accession>
<dbReference type="RefSeq" id="WP_064715906.1">
    <property type="nucleotide sequence ID" value="NZ_JMTM01000060.1"/>
</dbReference>
<sequence>MFDKKKKPPYTDLLGKTNRIVEATQIKGDVFSHADFRLDGELIGNFTSNGKLVIGPSGKVIGEIVCKNVDIEGVFNGKITAHELLNIKATATVEGDVCVGKLAIEPGALFTATCVMKNPEINHPDGTQSK</sequence>
<organism evidence="2 3">
    <name type="scientific">Flavobacterium succinicans</name>
    <dbReference type="NCBI Taxonomy" id="29536"/>
    <lineage>
        <taxon>Bacteria</taxon>
        <taxon>Pseudomonadati</taxon>
        <taxon>Bacteroidota</taxon>
        <taxon>Flavobacteriia</taxon>
        <taxon>Flavobacteriales</taxon>
        <taxon>Flavobacteriaceae</taxon>
        <taxon>Flavobacterium</taxon>
    </lineage>
</organism>
<dbReference type="EMBL" id="JMTM01000060">
    <property type="protein sequence ID" value="OAZ03322.1"/>
    <property type="molecule type" value="Genomic_DNA"/>
</dbReference>
<dbReference type="InterPro" id="IPR007607">
    <property type="entry name" value="BacA/B"/>
</dbReference>
<dbReference type="PATRIC" id="fig|29536.5.peg.2206"/>
<comment type="caution">
    <text evidence="2">The sequence shown here is derived from an EMBL/GenBank/DDBJ whole genome shotgun (WGS) entry which is preliminary data.</text>
</comment>
<protein>
    <submittedName>
        <fullName evidence="2">Polymer-forming cytoskeletal</fullName>
    </submittedName>
</protein>
<dbReference type="Proteomes" id="UP000093807">
    <property type="component" value="Unassembled WGS sequence"/>
</dbReference>
<name>A0A199XPI2_9FLAO</name>